<evidence type="ECO:0000313" key="1">
    <source>
        <dbReference type="EMBL" id="MBB5041936.1"/>
    </source>
</evidence>
<dbReference type="Pfam" id="PF05135">
    <property type="entry name" value="Phage_connect_1"/>
    <property type="match status" value="1"/>
</dbReference>
<dbReference type="InterPro" id="IPR011738">
    <property type="entry name" value="Phage_CHP"/>
</dbReference>
<gene>
    <name evidence="1" type="ORF">HNQ66_001319</name>
</gene>
<name>A0A7W7YT98_9HYPH</name>
<accession>A0A7W7YT98</accession>
<organism evidence="1 2">
    <name type="scientific">Shinella fusca</name>
    <dbReference type="NCBI Taxonomy" id="544480"/>
    <lineage>
        <taxon>Bacteria</taxon>
        <taxon>Pseudomonadati</taxon>
        <taxon>Pseudomonadota</taxon>
        <taxon>Alphaproteobacteria</taxon>
        <taxon>Hyphomicrobiales</taxon>
        <taxon>Rhizobiaceae</taxon>
        <taxon>Shinella</taxon>
    </lineage>
</organism>
<keyword evidence="2" id="KW-1185">Reference proteome</keyword>
<dbReference type="RefSeq" id="WP_210308691.1">
    <property type="nucleotide sequence ID" value="NZ_JACHIK010000003.1"/>
</dbReference>
<evidence type="ECO:0000313" key="2">
    <source>
        <dbReference type="Proteomes" id="UP000535406"/>
    </source>
</evidence>
<dbReference type="InterPro" id="IPR006450">
    <property type="entry name" value="Phage_HK97_gp6-like"/>
</dbReference>
<protein>
    <submittedName>
        <fullName evidence="1">Putative phiE125 gp8 family phage protein</fullName>
    </submittedName>
</protein>
<dbReference type="CDD" id="cd08054">
    <property type="entry name" value="gp6"/>
    <property type="match status" value="1"/>
</dbReference>
<comment type="caution">
    <text evidence="1">The sequence shown here is derived from an EMBL/GenBank/DDBJ whole genome shotgun (WGS) entry which is preliminary data.</text>
</comment>
<reference evidence="1 2" key="1">
    <citation type="submission" date="2020-08" db="EMBL/GenBank/DDBJ databases">
        <title>Genomic Encyclopedia of Type Strains, Phase IV (KMG-IV): sequencing the most valuable type-strain genomes for metagenomic binning, comparative biology and taxonomic classification.</title>
        <authorList>
            <person name="Goeker M."/>
        </authorList>
    </citation>
    <scope>NUCLEOTIDE SEQUENCE [LARGE SCALE GENOMIC DNA]</scope>
    <source>
        <strain evidence="1 2">DSM 21319</strain>
    </source>
</reference>
<dbReference type="AlphaFoldDB" id="A0A7W7YT98"/>
<dbReference type="EMBL" id="JACHIK010000003">
    <property type="protein sequence ID" value="MBB5041936.1"/>
    <property type="molecule type" value="Genomic_DNA"/>
</dbReference>
<dbReference type="NCBIfam" id="TIGR01560">
    <property type="entry name" value="put_DNA_pack"/>
    <property type="match status" value="1"/>
</dbReference>
<dbReference type="Proteomes" id="UP000535406">
    <property type="component" value="Unassembled WGS sequence"/>
</dbReference>
<dbReference type="InterPro" id="IPR021146">
    <property type="entry name" value="Phage_gp6-like_head-tail"/>
</dbReference>
<proteinExistence type="predicted"/>
<sequence>MQMRRSGAESGAGMWYPAKVTTPPAEPVTIAEAKRQCNVLHDDDDELFASLIAAARDYVEKYCGTPIALQTVEMKCDGFCDMSRLPVAPVSDVEIEYVAPDGTTQTLPDTNYELRADGLEASVVPTYGKTWPAHRTGSRITVTAVVGYEAPPPSVRHAMLLWISDAYEHRENGETPPWTAFDALLVNYRR</sequence>
<dbReference type="NCBIfam" id="TIGR02215">
    <property type="entry name" value="phage_chp_gp8"/>
    <property type="match status" value="1"/>
</dbReference>
<dbReference type="Gene3D" id="1.10.3230.30">
    <property type="entry name" value="Phage gp6-like head-tail connector protein"/>
    <property type="match status" value="1"/>
</dbReference>